<proteinExistence type="inferred from homology"/>
<evidence type="ECO:0000313" key="7">
    <source>
        <dbReference type="Proteomes" id="UP000782610"/>
    </source>
</evidence>
<evidence type="ECO:0000259" key="5">
    <source>
        <dbReference type="PROSITE" id="PS51352"/>
    </source>
</evidence>
<keyword evidence="2 4" id="KW-0560">Oxidoreductase</keyword>
<dbReference type="InterPro" id="IPR013766">
    <property type="entry name" value="Thioredoxin_domain"/>
</dbReference>
<dbReference type="EMBL" id="JACRAF010000039">
    <property type="protein sequence ID" value="MBI4922856.1"/>
    <property type="molecule type" value="Genomic_DNA"/>
</dbReference>
<keyword evidence="1 4" id="KW-0575">Peroxidase</keyword>
<dbReference type="PANTHER" id="PTHR10430:SF16">
    <property type="entry name" value="PEROXIREDOXIN-5, MITOCHONDRIAL"/>
    <property type="match status" value="1"/>
</dbReference>
<dbReference type="GO" id="GO:0034599">
    <property type="term" value="P:cellular response to oxidative stress"/>
    <property type="evidence" value="ECO:0007669"/>
    <property type="project" value="InterPro"/>
</dbReference>
<evidence type="ECO:0000313" key="6">
    <source>
        <dbReference type="EMBL" id="MBI4922856.1"/>
    </source>
</evidence>
<dbReference type="GO" id="GO:0005737">
    <property type="term" value="C:cytoplasm"/>
    <property type="evidence" value="ECO:0007669"/>
    <property type="project" value="TreeGrafter"/>
</dbReference>
<dbReference type="GO" id="GO:0042744">
    <property type="term" value="P:hydrogen peroxide catabolic process"/>
    <property type="evidence" value="ECO:0007669"/>
    <property type="project" value="TreeGrafter"/>
</dbReference>
<comment type="caution">
    <text evidence="6">The sequence shown here is derived from an EMBL/GenBank/DDBJ whole genome shotgun (WGS) entry which is preliminary data.</text>
</comment>
<feature type="domain" description="Thioredoxin" evidence="5">
    <location>
        <begin position="2"/>
        <end position="162"/>
    </location>
</feature>
<reference evidence="6" key="1">
    <citation type="submission" date="2020-07" db="EMBL/GenBank/DDBJ databases">
        <title>Huge and variable diversity of episymbiotic CPR bacteria and DPANN archaea in groundwater ecosystems.</title>
        <authorList>
            <person name="He C.Y."/>
            <person name="Keren R."/>
            <person name="Whittaker M."/>
            <person name="Farag I.F."/>
            <person name="Doudna J."/>
            <person name="Cate J.H.D."/>
            <person name="Banfield J.F."/>
        </authorList>
    </citation>
    <scope>NUCLEOTIDE SEQUENCE</scope>
    <source>
        <strain evidence="6">NC_groundwater_1586_Pr3_B-0.1um_66_15</strain>
    </source>
</reference>
<dbReference type="Gene3D" id="3.40.30.10">
    <property type="entry name" value="Glutaredoxin"/>
    <property type="match status" value="1"/>
</dbReference>
<protein>
    <recommendedName>
        <fullName evidence="4">Glutathione-dependent peroxiredoxin</fullName>
        <ecNumber evidence="4">1.11.1.27</ecNumber>
    </recommendedName>
</protein>
<feature type="active site" description="Cysteine sulfenic acid (-SOH) intermediate" evidence="3">
    <location>
        <position position="48"/>
    </location>
</feature>
<dbReference type="SUPFAM" id="SSF52833">
    <property type="entry name" value="Thioredoxin-like"/>
    <property type="match status" value="1"/>
</dbReference>
<dbReference type="CDD" id="cd03013">
    <property type="entry name" value="PRX5_like"/>
    <property type="match status" value="1"/>
</dbReference>
<accession>A0A933L5P7</accession>
<comment type="catalytic activity">
    <reaction evidence="4">
        <text>a hydroperoxide + 2 glutathione = an alcohol + glutathione disulfide + H2O</text>
        <dbReference type="Rhea" id="RHEA:62632"/>
        <dbReference type="ChEBI" id="CHEBI:15377"/>
        <dbReference type="ChEBI" id="CHEBI:30879"/>
        <dbReference type="ChEBI" id="CHEBI:35924"/>
        <dbReference type="ChEBI" id="CHEBI:57925"/>
        <dbReference type="ChEBI" id="CHEBI:58297"/>
        <dbReference type="EC" id="1.11.1.27"/>
    </reaction>
</comment>
<organism evidence="6 7">
    <name type="scientific">Devosia nanyangense</name>
    <dbReference type="NCBI Taxonomy" id="1228055"/>
    <lineage>
        <taxon>Bacteria</taxon>
        <taxon>Pseudomonadati</taxon>
        <taxon>Pseudomonadota</taxon>
        <taxon>Alphaproteobacteria</taxon>
        <taxon>Hyphomicrobiales</taxon>
        <taxon>Devosiaceae</taxon>
        <taxon>Devosia</taxon>
    </lineage>
</organism>
<comment type="function">
    <text evidence="4">Thiol-specific peroxidase that catalyzes the reduction of hydrogen peroxide and organic hydroperoxides to water and alcohols, respectively. Plays a role in cell protection against oxidative stress by detoxifying peroxides.</text>
</comment>
<evidence type="ECO:0000256" key="1">
    <source>
        <dbReference type="ARBA" id="ARBA00022559"/>
    </source>
</evidence>
<dbReference type="EC" id="1.11.1.27" evidence="4"/>
<dbReference type="InterPro" id="IPR013740">
    <property type="entry name" value="Redoxin"/>
</dbReference>
<dbReference type="PANTHER" id="PTHR10430">
    <property type="entry name" value="PEROXIREDOXIN"/>
    <property type="match status" value="1"/>
</dbReference>
<gene>
    <name evidence="6" type="ORF">HY834_14005</name>
</gene>
<evidence type="ECO:0000256" key="2">
    <source>
        <dbReference type="ARBA" id="ARBA00023002"/>
    </source>
</evidence>
<dbReference type="GO" id="GO:0045454">
    <property type="term" value="P:cell redox homeostasis"/>
    <property type="evidence" value="ECO:0007669"/>
    <property type="project" value="TreeGrafter"/>
</dbReference>
<comment type="similarity">
    <text evidence="4">Belongs to the peroxiredoxin family. Prx5 subfamily.</text>
</comment>
<dbReference type="InterPro" id="IPR037944">
    <property type="entry name" value="PRX5-like"/>
</dbReference>
<dbReference type="Pfam" id="PF08534">
    <property type="entry name" value="Redoxin"/>
    <property type="match status" value="1"/>
</dbReference>
<dbReference type="Proteomes" id="UP000782610">
    <property type="component" value="Unassembled WGS sequence"/>
</dbReference>
<dbReference type="AlphaFoldDB" id="A0A933L5P7"/>
<evidence type="ECO:0000256" key="3">
    <source>
        <dbReference type="PIRSR" id="PIRSR637944-1"/>
    </source>
</evidence>
<sequence length="163" mass="16901">MIKAGDKLPSVPVRLVDASGVTETDTLAILGKGRVVLFAVPGAFTPTCDTSHLPGFVAAAGKIKAAGISRIVCAAVNDHHVVKAWAERSEAVGAVDFIADAKAEFAEALGLAKDFSDLGRRFRRFAMIIKDGVVEKLFVQDVSGVTVSGAPAILLALQGEAVS</sequence>
<keyword evidence="4" id="KW-0676">Redox-active center</keyword>
<name>A0A933L5P7_9HYPH</name>
<dbReference type="InterPro" id="IPR036249">
    <property type="entry name" value="Thioredoxin-like_sf"/>
</dbReference>
<keyword evidence="4" id="KW-0049">Antioxidant</keyword>
<dbReference type="GO" id="GO:0008379">
    <property type="term" value="F:thioredoxin peroxidase activity"/>
    <property type="evidence" value="ECO:0007669"/>
    <property type="project" value="InterPro"/>
</dbReference>
<dbReference type="PROSITE" id="PS51352">
    <property type="entry name" value="THIOREDOXIN_2"/>
    <property type="match status" value="1"/>
</dbReference>
<evidence type="ECO:0000256" key="4">
    <source>
        <dbReference type="RuleBase" id="RU366011"/>
    </source>
</evidence>